<dbReference type="EMBL" id="JACIIV010000053">
    <property type="protein sequence ID" value="MBB6229461.1"/>
    <property type="molecule type" value="Genomic_DNA"/>
</dbReference>
<keyword evidence="2" id="KW-1185">Reference proteome</keyword>
<gene>
    <name evidence="1" type="ORF">FHS79_003664</name>
</gene>
<accession>A0A841LCL9</accession>
<comment type="caution">
    <text evidence="1">The sequence shown here is derived from an EMBL/GenBank/DDBJ whole genome shotgun (WGS) entry which is preliminary data.</text>
</comment>
<evidence type="ECO:0000313" key="2">
    <source>
        <dbReference type="Proteomes" id="UP000538147"/>
    </source>
</evidence>
<dbReference type="Proteomes" id="UP000538147">
    <property type="component" value="Unassembled WGS sequence"/>
</dbReference>
<proteinExistence type="predicted"/>
<organism evidence="1 2">
    <name type="scientific">Polymorphobacter multimanifer</name>
    <dbReference type="NCBI Taxonomy" id="1070431"/>
    <lineage>
        <taxon>Bacteria</taxon>
        <taxon>Pseudomonadati</taxon>
        <taxon>Pseudomonadota</taxon>
        <taxon>Alphaproteobacteria</taxon>
        <taxon>Sphingomonadales</taxon>
        <taxon>Sphingosinicellaceae</taxon>
        <taxon>Polymorphobacter</taxon>
    </lineage>
</organism>
<protein>
    <submittedName>
        <fullName evidence="1">Uncharacterized protein</fullName>
    </submittedName>
</protein>
<name>A0A841LCL9_9SPHN</name>
<sequence>MIVLPDARLAEMRGGIMLANGTNISVGIALETRVDGMLALRTQFSTETPGIQVFAGGPDTTIIVDPGATVSDNLRPLPAVESSRAATGTVIGASPVTVGSSVRIGVASAGEAARSPGTALAVVENGPAVATALGAVRLLRTTGGTVTELNGPNLAIQQLVGQATGTIVTNSASDRIINTVTWVDVRLDGALMPSGLTTSIESVARAVADRARF</sequence>
<dbReference type="AlphaFoldDB" id="A0A841LCL9"/>
<evidence type="ECO:0000313" key="1">
    <source>
        <dbReference type="EMBL" id="MBB6229461.1"/>
    </source>
</evidence>
<reference evidence="1 2" key="1">
    <citation type="submission" date="2020-08" db="EMBL/GenBank/DDBJ databases">
        <title>Genomic Encyclopedia of Type Strains, Phase IV (KMG-IV): sequencing the most valuable type-strain genomes for metagenomic binning, comparative biology and taxonomic classification.</title>
        <authorList>
            <person name="Goeker M."/>
        </authorList>
    </citation>
    <scope>NUCLEOTIDE SEQUENCE [LARGE SCALE GENOMIC DNA]</scope>
    <source>
        <strain evidence="1 2">DSM 102189</strain>
    </source>
</reference>